<dbReference type="Proteomes" id="UP000016936">
    <property type="component" value="Unassembled WGS sequence"/>
</dbReference>
<name>M2TU38_COCH5</name>
<sequence>MLPGRRCRISHSLCVRSQIQIGGPARVEMTNRKPHQESVTGCILVPATLIG</sequence>
<proteinExistence type="predicted"/>
<dbReference type="EMBL" id="KB445578">
    <property type="protein sequence ID" value="EMD90054.1"/>
    <property type="molecule type" value="Genomic_DNA"/>
</dbReference>
<organism evidence="1 2">
    <name type="scientific">Cochliobolus heterostrophus (strain C5 / ATCC 48332 / race O)</name>
    <name type="common">Southern corn leaf blight fungus</name>
    <name type="synonym">Bipolaris maydis</name>
    <dbReference type="NCBI Taxonomy" id="701091"/>
    <lineage>
        <taxon>Eukaryota</taxon>
        <taxon>Fungi</taxon>
        <taxon>Dikarya</taxon>
        <taxon>Ascomycota</taxon>
        <taxon>Pezizomycotina</taxon>
        <taxon>Dothideomycetes</taxon>
        <taxon>Pleosporomycetidae</taxon>
        <taxon>Pleosporales</taxon>
        <taxon>Pleosporineae</taxon>
        <taxon>Pleosporaceae</taxon>
        <taxon>Bipolaris</taxon>
    </lineage>
</organism>
<keyword evidence="2" id="KW-1185">Reference proteome</keyword>
<reference evidence="2" key="2">
    <citation type="journal article" date="2013" name="PLoS Genet.">
        <title>Comparative genome structure, secondary metabolite, and effector coding capacity across Cochliobolus pathogens.</title>
        <authorList>
            <person name="Condon B.J."/>
            <person name="Leng Y."/>
            <person name="Wu D."/>
            <person name="Bushley K.E."/>
            <person name="Ohm R.A."/>
            <person name="Otillar R."/>
            <person name="Martin J."/>
            <person name="Schackwitz W."/>
            <person name="Grimwood J."/>
            <person name="MohdZainudin N."/>
            <person name="Xue C."/>
            <person name="Wang R."/>
            <person name="Manning V.A."/>
            <person name="Dhillon B."/>
            <person name="Tu Z.J."/>
            <person name="Steffenson B.J."/>
            <person name="Salamov A."/>
            <person name="Sun H."/>
            <person name="Lowry S."/>
            <person name="LaButti K."/>
            <person name="Han J."/>
            <person name="Copeland A."/>
            <person name="Lindquist E."/>
            <person name="Barry K."/>
            <person name="Schmutz J."/>
            <person name="Baker S.E."/>
            <person name="Ciuffetti L.M."/>
            <person name="Grigoriev I.V."/>
            <person name="Zhong S."/>
            <person name="Turgeon B.G."/>
        </authorList>
    </citation>
    <scope>NUCLEOTIDE SEQUENCE [LARGE SCALE GENOMIC DNA]</scope>
    <source>
        <strain evidence="2">C5 / ATCC 48332 / race O</strain>
    </source>
</reference>
<reference evidence="1 2" key="1">
    <citation type="journal article" date="2012" name="PLoS Pathog.">
        <title>Diverse lifestyles and strategies of plant pathogenesis encoded in the genomes of eighteen Dothideomycetes fungi.</title>
        <authorList>
            <person name="Ohm R.A."/>
            <person name="Feau N."/>
            <person name="Henrissat B."/>
            <person name="Schoch C.L."/>
            <person name="Horwitz B.A."/>
            <person name="Barry K.W."/>
            <person name="Condon B.J."/>
            <person name="Copeland A.C."/>
            <person name="Dhillon B."/>
            <person name="Glaser F."/>
            <person name="Hesse C.N."/>
            <person name="Kosti I."/>
            <person name="LaButti K."/>
            <person name="Lindquist E.A."/>
            <person name="Lucas S."/>
            <person name="Salamov A.A."/>
            <person name="Bradshaw R.E."/>
            <person name="Ciuffetti L."/>
            <person name="Hamelin R.C."/>
            <person name="Kema G.H.J."/>
            <person name="Lawrence C."/>
            <person name="Scott J.A."/>
            <person name="Spatafora J.W."/>
            <person name="Turgeon B.G."/>
            <person name="de Wit P.J.G.M."/>
            <person name="Zhong S."/>
            <person name="Goodwin S.B."/>
            <person name="Grigoriev I.V."/>
        </authorList>
    </citation>
    <scope>NUCLEOTIDE SEQUENCE [LARGE SCALE GENOMIC DNA]</scope>
    <source>
        <strain evidence="2">C5 / ATCC 48332 / race O</strain>
    </source>
</reference>
<evidence type="ECO:0000313" key="1">
    <source>
        <dbReference type="EMBL" id="EMD90054.1"/>
    </source>
</evidence>
<dbReference type="OrthoDB" id="10269727at2759"/>
<evidence type="ECO:0000313" key="2">
    <source>
        <dbReference type="Proteomes" id="UP000016936"/>
    </source>
</evidence>
<accession>M2TU38</accession>
<dbReference type="HOGENOM" id="CLU_3105991_0_0_1"/>
<dbReference type="OMA" id="NRKPHQE"/>
<protein>
    <submittedName>
        <fullName evidence="1">Uncharacterized protein</fullName>
    </submittedName>
</protein>
<dbReference type="AlphaFoldDB" id="M2TU38"/>
<gene>
    <name evidence="1" type="ORF">COCHEDRAFT_1022155</name>
</gene>